<evidence type="ECO:0000256" key="3">
    <source>
        <dbReference type="ARBA" id="ARBA00005189"/>
    </source>
</evidence>
<keyword evidence="8 15" id="KW-0812">Transmembrane</keyword>
<evidence type="ECO:0000256" key="14">
    <source>
        <dbReference type="ARBA" id="ARBA00023264"/>
    </source>
</evidence>
<dbReference type="EC" id="2.7.7.41" evidence="5"/>
<evidence type="ECO:0000256" key="10">
    <source>
        <dbReference type="ARBA" id="ARBA00022989"/>
    </source>
</evidence>
<evidence type="ECO:0000313" key="16">
    <source>
        <dbReference type="EMBL" id="KAF2537571.1"/>
    </source>
</evidence>
<dbReference type="InterPro" id="IPR016720">
    <property type="entry name" value="PC_Trfase_euk"/>
</dbReference>
<evidence type="ECO:0000256" key="11">
    <source>
        <dbReference type="ARBA" id="ARBA00023098"/>
    </source>
</evidence>
<keyword evidence="10 15" id="KW-1133">Transmembrane helix</keyword>
<reference evidence="17" key="1">
    <citation type="submission" date="2019-12" db="EMBL/GenBank/DDBJ databases">
        <title>Genome sequencing and annotation of Brassica cretica.</title>
        <authorList>
            <person name="Studholme D.J."/>
            <person name="Sarris P.F."/>
        </authorList>
    </citation>
    <scope>NUCLEOTIDE SEQUENCE</scope>
    <source>
        <strain evidence="16">PFS-001/15</strain>
        <strain evidence="17">PFS-102/07</strain>
        <tissue evidence="17">Leaf</tissue>
    </source>
</reference>
<dbReference type="GO" id="GO:0004605">
    <property type="term" value="F:phosphatidate cytidylyltransferase activity"/>
    <property type="evidence" value="ECO:0007669"/>
    <property type="project" value="UniProtKB-EC"/>
</dbReference>
<evidence type="ECO:0000256" key="4">
    <source>
        <dbReference type="ARBA" id="ARBA00010185"/>
    </source>
</evidence>
<dbReference type="GO" id="GO:0005789">
    <property type="term" value="C:endoplasmic reticulum membrane"/>
    <property type="evidence" value="ECO:0007669"/>
    <property type="project" value="TreeGrafter"/>
</dbReference>
<name>A0A8S9M543_BRACR</name>
<organism evidence="17">
    <name type="scientific">Brassica cretica</name>
    <name type="common">Mustard</name>
    <dbReference type="NCBI Taxonomy" id="69181"/>
    <lineage>
        <taxon>Eukaryota</taxon>
        <taxon>Viridiplantae</taxon>
        <taxon>Streptophyta</taxon>
        <taxon>Embryophyta</taxon>
        <taxon>Tracheophyta</taxon>
        <taxon>Spermatophyta</taxon>
        <taxon>Magnoliopsida</taxon>
        <taxon>eudicotyledons</taxon>
        <taxon>Gunneridae</taxon>
        <taxon>Pentapetalae</taxon>
        <taxon>rosids</taxon>
        <taxon>malvids</taxon>
        <taxon>Brassicales</taxon>
        <taxon>Brassicaceae</taxon>
        <taxon>Brassiceae</taxon>
        <taxon>Brassica</taxon>
    </lineage>
</organism>
<dbReference type="PANTHER" id="PTHR13773">
    <property type="entry name" value="PHOSPHATIDATE CYTIDYLYLTRANSFERASE"/>
    <property type="match status" value="1"/>
</dbReference>
<keyword evidence="7" id="KW-0808">Transferase</keyword>
<feature type="transmembrane region" description="Helical" evidence="15">
    <location>
        <begin position="57"/>
        <end position="81"/>
    </location>
</feature>
<evidence type="ECO:0000256" key="15">
    <source>
        <dbReference type="SAM" id="Phobius"/>
    </source>
</evidence>
<evidence type="ECO:0000256" key="1">
    <source>
        <dbReference type="ARBA" id="ARBA00004141"/>
    </source>
</evidence>
<dbReference type="GO" id="GO:0008654">
    <property type="term" value="P:phospholipid biosynthetic process"/>
    <property type="evidence" value="ECO:0007669"/>
    <property type="project" value="UniProtKB-KW"/>
</dbReference>
<evidence type="ECO:0000256" key="12">
    <source>
        <dbReference type="ARBA" id="ARBA00023136"/>
    </source>
</evidence>
<evidence type="ECO:0000256" key="8">
    <source>
        <dbReference type="ARBA" id="ARBA00022692"/>
    </source>
</evidence>
<evidence type="ECO:0000256" key="7">
    <source>
        <dbReference type="ARBA" id="ARBA00022679"/>
    </source>
</evidence>
<dbReference type="EMBL" id="QGKW02002228">
    <property type="protein sequence ID" value="KAF2537571.1"/>
    <property type="molecule type" value="Genomic_DNA"/>
</dbReference>
<dbReference type="PANTHER" id="PTHR13773:SF35">
    <property type="entry name" value="PHOSPHATIDATE CYTIDYLYLTRANSFERASE 1"/>
    <property type="match status" value="1"/>
</dbReference>
<dbReference type="OrthoDB" id="10260889at2759"/>
<keyword evidence="11" id="KW-0443">Lipid metabolism</keyword>
<comment type="subcellular location">
    <subcellularLocation>
        <location evidence="1">Membrane</location>
        <topology evidence="1">Multi-pass membrane protein</topology>
    </subcellularLocation>
</comment>
<gene>
    <name evidence="16" type="ORF">F2Q68_00019360</name>
    <name evidence="17" type="ORF">F2Q70_00011978</name>
</gene>
<evidence type="ECO:0000256" key="13">
    <source>
        <dbReference type="ARBA" id="ARBA00023209"/>
    </source>
</evidence>
<dbReference type="EMBL" id="QGKY02000089">
    <property type="protein sequence ID" value="KAF2613071.1"/>
    <property type="molecule type" value="Genomic_DNA"/>
</dbReference>
<dbReference type="Proteomes" id="UP000712281">
    <property type="component" value="Unassembled WGS sequence"/>
</dbReference>
<comment type="pathway">
    <text evidence="2">Phospholipid metabolism; CDP-diacylglycerol biosynthesis; CDP-diacylglycerol from sn-glycerol 3-phosphate: step 3/3.</text>
</comment>
<proteinExistence type="inferred from homology"/>
<comment type="similarity">
    <text evidence="4">Belongs to the CDS family.</text>
</comment>
<keyword evidence="14" id="KW-1208">Phospholipid metabolism</keyword>
<accession>A0A8S9M543</accession>
<evidence type="ECO:0000256" key="5">
    <source>
        <dbReference type="ARBA" id="ARBA00012487"/>
    </source>
</evidence>
<evidence type="ECO:0000256" key="9">
    <source>
        <dbReference type="ARBA" id="ARBA00022695"/>
    </source>
</evidence>
<sequence>MEEEKATTSSLSTQLRNRKHRSTEAVVIDGDKVSASPLLVNDLNKYKSFMVRTCSTLWMISGFVLVVYMGHLYITAMVLVIPKSLWLKSSLIFSGKHLRIMYPRDQTPQLALLFHRHAFRIWPDP</sequence>
<keyword evidence="12 15" id="KW-0472">Membrane</keyword>
<evidence type="ECO:0000313" key="17">
    <source>
        <dbReference type="EMBL" id="KAF2613071.1"/>
    </source>
</evidence>
<protein>
    <recommendedName>
        <fullName evidence="5">phosphatidate cytidylyltransferase</fullName>
        <ecNumber evidence="5">2.7.7.41</ecNumber>
    </recommendedName>
</protein>
<evidence type="ECO:0000256" key="6">
    <source>
        <dbReference type="ARBA" id="ARBA00022516"/>
    </source>
</evidence>
<dbReference type="AlphaFoldDB" id="A0A8S9M543"/>
<keyword evidence="9" id="KW-0548">Nucleotidyltransferase</keyword>
<comment type="pathway">
    <text evidence="3">Lipid metabolism.</text>
</comment>
<keyword evidence="6" id="KW-0444">Lipid biosynthesis</keyword>
<keyword evidence="13" id="KW-0594">Phospholipid biosynthesis</keyword>
<evidence type="ECO:0000256" key="2">
    <source>
        <dbReference type="ARBA" id="ARBA00005119"/>
    </source>
</evidence>
<comment type="caution">
    <text evidence="17">The sequence shown here is derived from an EMBL/GenBank/DDBJ whole genome shotgun (WGS) entry which is preliminary data.</text>
</comment>